<dbReference type="PANTHER" id="PTHR33181:SF19">
    <property type="entry name" value="OS04G0658200 PROTEIN"/>
    <property type="match status" value="1"/>
</dbReference>
<gene>
    <name evidence="1" type="ORF">V8G54_015961</name>
</gene>
<organism evidence="1 2">
    <name type="scientific">Vigna mungo</name>
    <name type="common">Black gram</name>
    <name type="synonym">Phaseolus mungo</name>
    <dbReference type="NCBI Taxonomy" id="3915"/>
    <lineage>
        <taxon>Eukaryota</taxon>
        <taxon>Viridiplantae</taxon>
        <taxon>Streptophyta</taxon>
        <taxon>Embryophyta</taxon>
        <taxon>Tracheophyta</taxon>
        <taxon>Spermatophyta</taxon>
        <taxon>Magnoliopsida</taxon>
        <taxon>eudicotyledons</taxon>
        <taxon>Gunneridae</taxon>
        <taxon>Pentapetalae</taxon>
        <taxon>rosids</taxon>
        <taxon>fabids</taxon>
        <taxon>Fabales</taxon>
        <taxon>Fabaceae</taxon>
        <taxon>Papilionoideae</taxon>
        <taxon>50 kb inversion clade</taxon>
        <taxon>NPAAA clade</taxon>
        <taxon>indigoferoid/millettioid clade</taxon>
        <taxon>Phaseoleae</taxon>
        <taxon>Vigna</taxon>
    </lineage>
</organism>
<reference evidence="1 2" key="1">
    <citation type="journal article" date="2023" name="Life. Sci Alliance">
        <title>Evolutionary insights into 3D genome organization and epigenetic landscape of Vigna mungo.</title>
        <authorList>
            <person name="Junaid A."/>
            <person name="Singh B."/>
            <person name="Bhatia S."/>
        </authorList>
    </citation>
    <scope>NUCLEOTIDE SEQUENCE [LARGE SCALE GENOMIC DNA]</scope>
    <source>
        <strain evidence="1">Urdbean</strain>
    </source>
</reference>
<proteinExistence type="predicted"/>
<dbReference type="EMBL" id="CP144696">
    <property type="protein sequence ID" value="WVZ11431.1"/>
    <property type="molecule type" value="Genomic_DNA"/>
</dbReference>
<protein>
    <submittedName>
        <fullName evidence="1">Uncharacterized protein</fullName>
    </submittedName>
</protein>
<dbReference type="PANTHER" id="PTHR33181">
    <property type="entry name" value="OS01G0778500 PROTEIN"/>
    <property type="match status" value="1"/>
</dbReference>
<dbReference type="AlphaFoldDB" id="A0AAQ3S0N5"/>
<accession>A0AAQ3S0N5</accession>
<evidence type="ECO:0000313" key="2">
    <source>
        <dbReference type="Proteomes" id="UP001374535"/>
    </source>
</evidence>
<evidence type="ECO:0000313" key="1">
    <source>
        <dbReference type="EMBL" id="WVZ11431.1"/>
    </source>
</evidence>
<keyword evidence="2" id="KW-1185">Reference proteome</keyword>
<sequence>MGWWHKITKTWIALSARIKLRKSRISGGRVGGTGEYTSDCGGISGGLLKLRDDVQMCGYRDVEVMWNMLNISIQHDQTEAARSSNNSEFRKRGCKQRSISRVLFWTSHSKKFEFWYVILSLSAQIRGKAGKIPEPLYGRCSILFQLFFTGNKDKHGLKSATEVLHRV</sequence>
<name>A0AAQ3S0N5_VIGMU</name>
<dbReference type="Proteomes" id="UP001374535">
    <property type="component" value="Chromosome 5"/>
</dbReference>